<dbReference type="AlphaFoldDB" id="A0A0F9CQX0"/>
<sequence length="64" mass="7396">MTMKFGLYTICEFDDDAPEPEGTVIYDELPPKIGTEVILSDKKVWIVTSFEEYNSTVYVKLKEE</sequence>
<gene>
    <name evidence="1" type="ORF">LCGC14_2637220</name>
</gene>
<dbReference type="EMBL" id="LAZR01045383">
    <property type="protein sequence ID" value="KKK98991.1"/>
    <property type="molecule type" value="Genomic_DNA"/>
</dbReference>
<accession>A0A0F9CQX0</accession>
<protein>
    <submittedName>
        <fullName evidence="1">Uncharacterized protein</fullName>
    </submittedName>
</protein>
<organism evidence="1">
    <name type="scientific">marine sediment metagenome</name>
    <dbReference type="NCBI Taxonomy" id="412755"/>
    <lineage>
        <taxon>unclassified sequences</taxon>
        <taxon>metagenomes</taxon>
        <taxon>ecological metagenomes</taxon>
    </lineage>
</organism>
<name>A0A0F9CQX0_9ZZZZ</name>
<reference evidence="1" key="1">
    <citation type="journal article" date="2015" name="Nature">
        <title>Complex archaea that bridge the gap between prokaryotes and eukaryotes.</title>
        <authorList>
            <person name="Spang A."/>
            <person name="Saw J.H."/>
            <person name="Jorgensen S.L."/>
            <person name="Zaremba-Niedzwiedzka K."/>
            <person name="Martijn J."/>
            <person name="Lind A.E."/>
            <person name="van Eijk R."/>
            <person name="Schleper C."/>
            <person name="Guy L."/>
            <person name="Ettema T.J."/>
        </authorList>
    </citation>
    <scope>NUCLEOTIDE SEQUENCE</scope>
</reference>
<proteinExistence type="predicted"/>
<evidence type="ECO:0000313" key="1">
    <source>
        <dbReference type="EMBL" id="KKK98991.1"/>
    </source>
</evidence>
<comment type="caution">
    <text evidence="1">The sequence shown here is derived from an EMBL/GenBank/DDBJ whole genome shotgun (WGS) entry which is preliminary data.</text>
</comment>